<accession>A0A399ENT9</accession>
<evidence type="ECO:0000256" key="1">
    <source>
        <dbReference type="SAM" id="SignalP"/>
    </source>
</evidence>
<dbReference type="RefSeq" id="WP_119315222.1">
    <property type="nucleotide sequence ID" value="NZ_QXDL01000084.1"/>
</dbReference>
<feature type="signal peptide" evidence="1">
    <location>
        <begin position="1"/>
        <end position="20"/>
    </location>
</feature>
<organism evidence="2 3">
    <name type="scientific">Calidithermus terrae</name>
    <dbReference type="NCBI Taxonomy" id="1408545"/>
    <lineage>
        <taxon>Bacteria</taxon>
        <taxon>Thermotogati</taxon>
        <taxon>Deinococcota</taxon>
        <taxon>Deinococci</taxon>
        <taxon>Thermales</taxon>
        <taxon>Thermaceae</taxon>
        <taxon>Calidithermus</taxon>
    </lineage>
</organism>
<gene>
    <name evidence="2" type="ORF">Mterra_02160</name>
</gene>
<reference evidence="2 3" key="1">
    <citation type="submission" date="2018-08" db="EMBL/GenBank/DDBJ databases">
        <title>Meiothermus terrae DSM 26712 genome sequencing project.</title>
        <authorList>
            <person name="Da Costa M.S."/>
            <person name="Albuquerque L."/>
            <person name="Raposo P."/>
            <person name="Froufe H.J.C."/>
            <person name="Barroso C.S."/>
            <person name="Egas C."/>
        </authorList>
    </citation>
    <scope>NUCLEOTIDE SEQUENCE [LARGE SCALE GENOMIC DNA]</scope>
    <source>
        <strain evidence="2 3">DSM 26712</strain>
    </source>
</reference>
<proteinExistence type="predicted"/>
<dbReference type="EMBL" id="QXDL01000084">
    <property type="protein sequence ID" value="RIH83811.1"/>
    <property type="molecule type" value="Genomic_DNA"/>
</dbReference>
<protein>
    <recommendedName>
        <fullName evidence="4">DUF3859 domain-containing protein</fullName>
    </recommendedName>
</protein>
<evidence type="ECO:0008006" key="4">
    <source>
        <dbReference type="Google" id="ProtNLM"/>
    </source>
</evidence>
<feature type="chain" id="PRO_5017176348" description="DUF3859 domain-containing protein" evidence="1">
    <location>
        <begin position="21"/>
        <end position="148"/>
    </location>
</feature>
<dbReference type="OrthoDB" id="26481at2"/>
<comment type="caution">
    <text evidence="2">The sequence shown here is derived from an EMBL/GenBank/DDBJ whole genome shotgun (WGS) entry which is preliminary data.</text>
</comment>
<keyword evidence="3" id="KW-1185">Reference proteome</keyword>
<dbReference type="AlphaFoldDB" id="A0A399ENT9"/>
<evidence type="ECO:0000313" key="2">
    <source>
        <dbReference type="EMBL" id="RIH83811.1"/>
    </source>
</evidence>
<sequence>MSKLLRLAVVALFTLIPALAHQRIEVGNYLLICGMRNEPSYTGMRSGLDLMIRTKDGTPVEKAEKGLTIELISPTGTKYTYVGDGQNGPKSFWESFSEKGRYQSDWVLLTPGLWKVRVFGQIGETPIDVTFDSPSTFTVKDGKMLELR</sequence>
<evidence type="ECO:0000313" key="3">
    <source>
        <dbReference type="Proteomes" id="UP000265715"/>
    </source>
</evidence>
<keyword evidence="1" id="KW-0732">Signal</keyword>
<dbReference type="Proteomes" id="UP000265715">
    <property type="component" value="Unassembled WGS sequence"/>
</dbReference>
<name>A0A399ENT9_9DEIN</name>